<dbReference type="InterPro" id="IPR004360">
    <property type="entry name" value="Glyas_Fos-R_dOase_dom"/>
</dbReference>
<protein>
    <recommendedName>
        <fullName evidence="1">VOC domain-containing protein</fullName>
    </recommendedName>
</protein>
<dbReference type="PROSITE" id="PS51819">
    <property type="entry name" value="VOC"/>
    <property type="match status" value="1"/>
</dbReference>
<evidence type="ECO:0000259" key="1">
    <source>
        <dbReference type="PROSITE" id="PS51819"/>
    </source>
</evidence>
<dbReference type="Gene3D" id="3.10.180.10">
    <property type="entry name" value="2,3-Dihydroxybiphenyl 1,2-Dioxygenase, domain 1"/>
    <property type="match status" value="1"/>
</dbReference>
<feature type="domain" description="VOC" evidence="1">
    <location>
        <begin position="4"/>
        <end position="116"/>
    </location>
</feature>
<dbReference type="InterPro" id="IPR029068">
    <property type="entry name" value="Glyas_Bleomycin-R_OHBP_Dase"/>
</dbReference>
<dbReference type="AlphaFoldDB" id="A0A382DI67"/>
<reference evidence="2" key="1">
    <citation type="submission" date="2018-05" db="EMBL/GenBank/DDBJ databases">
        <authorList>
            <person name="Lanie J.A."/>
            <person name="Ng W.-L."/>
            <person name="Kazmierczak K.M."/>
            <person name="Andrzejewski T.M."/>
            <person name="Davidsen T.M."/>
            <person name="Wayne K.J."/>
            <person name="Tettelin H."/>
            <person name="Glass J.I."/>
            <person name="Rusch D."/>
            <person name="Podicherti R."/>
            <person name="Tsui H.-C.T."/>
            <person name="Winkler M.E."/>
        </authorList>
    </citation>
    <scope>NUCLEOTIDE SEQUENCE</scope>
</reference>
<proteinExistence type="predicted"/>
<sequence length="116" mass="12813">MQLKWSHTVLNAIDNDKLIDFYTGAMGFTIVDRGPLGSGSPQEIVFMSQQEDEHHQLAIVNGREEGQAGASLNHMAFRVDSFEEVKELHATLAEKGIDTLPLSHGNTLSLYFGDPE</sequence>
<evidence type="ECO:0000313" key="2">
    <source>
        <dbReference type="EMBL" id="SVB37762.1"/>
    </source>
</evidence>
<dbReference type="SUPFAM" id="SSF54593">
    <property type="entry name" value="Glyoxalase/Bleomycin resistance protein/Dihydroxybiphenyl dioxygenase"/>
    <property type="match status" value="1"/>
</dbReference>
<dbReference type="EMBL" id="UINC01039374">
    <property type="protein sequence ID" value="SVB37762.1"/>
    <property type="molecule type" value="Genomic_DNA"/>
</dbReference>
<dbReference type="Pfam" id="PF00903">
    <property type="entry name" value="Glyoxalase"/>
    <property type="match status" value="1"/>
</dbReference>
<organism evidence="2">
    <name type="scientific">marine metagenome</name>
    <dbReference type="NCBI Taxonomy" id="408172"/>
    <lineage>
        <taxon>unclassified sequences</taxon>
        <taxon>metagenomes</taxon>
        <taxon>ecological metagenomes</taxon>
    </lineage>
</organism>
<dbReference type="InterPro" id="IPR037523">
    <property type="entry name" value="VOC_core"/>
</dbReference>
<name>A0A382DI67_9ZZZZ</name>
<feature type="non-terminal residue" evidence="2">
    <location>
        <position position="116"/>
    </location>
</feature>
<gene>
    <name evidence="2" type="ORF">METZ01_LOCUS190616</name>
</gene>
<accession>A0A382DI67</accession>